<dbReference type="InterPro" id="IPR050832">
    <property type="entry name" value="Bact_Acetyltransf"/>
</dbReference>
<dbReference type="SUPFAM" id="SSF55729">
    <property type="entry name" value="Acyl-CoA N-acyltransferases (Nat)"/>
    <property type="match status" value="1"/>
</dbReference>
<gene>
    <name evidence="4" type="ORF">A6J80_08185</name>
</gene>
<keyword evidence="5" id="KW-1185">Reference proteome</keyword>
<dbReference type="KEGG" id="pye:A6J80_08185"/>
<dbReference type="EMBL" id="CP020442">
    <property type="protein sequence ID" value="ARC36366.1"/>
    <property type="molecule type" value="Genomic_DNA"/>
</dbReference>
<evidence type="ECO:0000259" key="3">
    <source>
        <dbReference type="PROSITE" id="PS51186"/>
    </source>
</evidence>
<dbReference type="STRING" id="147645.A6J80_08185"/>
<keyword evidence="1" id="KW-0808">Transferase</keyword>
<sequence length="199" mass="21046">MPAPPAFRILTGVPTALQGAAARLYWRQFGHLLQPLPTRPARGVALVRALMRPDLGLVALAPSGRLVGMAGLVDGRGAFLEGRAADYADAFGPVAGRLRALCARLYRGGPATTDLVIQGCAVAPGWRRRGVARALAAAAETHARARGHPALRVEVEAGNKLGLAAWQAMGFRPVARQRLGWPWSPPAHVLRRPVQEAAG</sequence>
<name>A0A1V0GR90_9RHOB</name>
<dbReference type="InterPro" id="IPR016181">
    <property type="entry name" value="Acyl_CoA_acyltransferase"/>
</dbReference>
<dbReference type="PANTHER" id="PTHR43877">
    <property type="entry name" value="AMINOALKYLPHOSPHONATE N-ACETYLTRANSFERASE-RELATED-RELATED"/>
    <property type="match status" value="1"/>
</dbReference>
<dbReference type="Gene3D" id="3.40.630.30">
    <property type="match status" value="1"/>
</dbReference>
<reference evidence="4" key="1">
    <citation type="submission" date="2017-12" db="EMBL/GenBank/DDBJ databases">
        <title>FDA dAtabase for Regulatory Grade micrObial Sequences (FDA-ARGOS): Supporting development and validation of Infectious Disease Dx tests.</title>
        <authorList>
            <person name="Campos J."/>
            <person name="Goldberg B."/>
            <person name="Tallon L."/>
            <person name="Sadzewicz L."/>
            <person name="Sengamalay N."/>
            <person name="Ott S."/>
            <person name="Godinez A."/>
            <person name="Nagaraj S."/>
            <person name="Vyas G."/>
            <person name="Aluvathingal J."/>
            <person name="Nadendla S."/>
            <person name="Geyer C."/>
            <person name="Nandy P."/>
            <person name="Hobson J."/>
            <person name="Sichtig H."/>
        </authorList>
    </citation>
    <scope>NUCLEOTIDE SEQUENCE</scope>
    <source>
        <strain evidence="4">FDAARGOS_252</strain>
    </source>
</reference>
<evidence type="ECO:0000256" key="2">
    <source>
        <dbReference type="ARBA" id="ARBA00023315"/>
    </source>
</evidence>
<dbReference type="Pfam" id="PF00583">
    <property type="entry name" value="Acetyltransf_1"/>
    <property type="match status" value="1"/>
</dbReference>
<feature type="domain" description="N-acetyltransferase" evidence="3">
    <location>
        <begin position="45"/>
        <end position="195"/>
    </location>
</feature>
<evidence type="ECO:0000313" key="5">
    <source>
        <dbReference type="Proteomes" id="UP000191257"/>
    </source>
</evidence>
<dbReference type="eggNOG" id="COG0456">
    <property type="taxonomic scope" value="Bacteria"/>
</dbReference>
<evidence type="ECO:0000256" key="1">
    <source>
        <dbReference type="ARBA" id="ARBA00022679"/>
    </source>
</evidence>
<dbReference type="GO" id="GO:0016747">
    <property type="term" value="F:acyltransferase activity, transferring groups other than amino-acyl groups"/>
    <property type="evidence" value="ECO:0007669"/>
    <property type="project" value="InterPro"/>
</dbReference>
<protein>
    <submittedName>
        <fullName evidence="4">GNAT family N-acetyltransferase</fullName>
    </submittedName>
</protein>
<keyword evidence="2" id="KW-0012">Acyltransferase</keyword>
<proteinExistence type="predicted"/>
<dbReference type="RefSeq" id="WP_080621096.1">
    <property type="nucleotide sequence ID" value="NZ_CAWMZI010000001.1"/>
</dbReference>
<dbReference type="AlphaFoldDB" id="A0A1V0GR90"/>
<dbReference type="Proteomes" id="UP000191257">
    <property type="component" value="Chromosome"/>
</dbReference>
<accession>A0A1V0GR90</accession>
<dbReference type="InterPro" id="IPR000182">
    <property type="entry name" value="GNAT_dom"/>
</dbReference>
<dbReference type="PROSITE" id="PS51186">
    <property type="entry name" value="GNAT"/>
    <property type="match status" value="1"/>
</dbReference>
<evidence type="ECO:0000313" key="4">
    <source>
        <dbReference type="EMBL" id="ARC36366.1"/>
    </source>
</evidence>
<organism evidence="4 5">
    <name type="scientific">Paracoccus yeei</name>
    <dbReference type="NCBI Taxonomy" id="147645"/>
    <lineage>
        <taxon>Bacteria</taxon>
        <taxon>Pseudomonadati</taxon>
        <taxon>Pseudomonadota</taxon>
        <taxon>Alphaproteobacteria</taxon>
        <taxon>Rhodobacterales</taxon>
        <taxon>Paracoccaceae</taxon>
        <taxon>Paracoccus</taxon>
    </lineage>
</organism>